<evidence type="ECO:0000256" key="1">
    <source>
        <dbReference type="SAM" id="SignalP"/>
    </source>
</evidence>
<accession>A0A3A9J3W1</accession>
<feature type="chain" id="PRO_5017358868" description="Fimbrial protein" evidence="1">
    <location>
        <begin position="21"/>
        <end position="328"/>
    </location>
</feature>
<evidence type="ECO:0000313" key="3">
    <source>
        <dbReference type="Proteomes" id="UP000281725"/>
    </source>
</evidence>
<dbReference type="RefSeq" id="WP_120415056.1">
    <property type="nucleotide sequence ID" value="NZ_RAWX01000002.1"/>
</dbReference>
<organism evidence="2 3">
    <name type="scientific">Aeromonas veronii</name>
    <dbReference type="NCBI Taxonomy" id="654"/>
    <lineage>
        <taxon>Bacteria</taxon>
        <taxon>Pseudomonadati</taxon>
        <taxon>Pseudomonadota</taxon>
        <taxon>Gammaproteobacteria</taxon>
        <taxon>Aeromonadales</taxon>
        <taxon>Aeromonadaceae</taxon>
        <taxon>Aeromonas</taxon>
    </lineage>
</organism>
<proteinExistence type="predicted"/>
<name>A0A3A9J3W1_AERVE</name>
<keyword evidence="1" id="KW-0732">Signal</keyword>
<comment type="caution">
    <text evidence="2">The sequence shown here is derived from an EMBL/GenBank/DDBJ whole genome shotgun (WGS) entry which is preliminary data.</text>
</comment>
<feature type="signal peptide" evidence="1">
    <location>
        <begin position="1"/>
        <end position="20"/>
    </location>
</feature>
<dbReference type="EMBL" id="RAWX01000002">
    <property type="protein sequence ID" value="RKJ89717.1"/>
    <property type="molecule type" value="Genomic_DNA"/>
</dbReference>
<evidence type="ECO:0000313" key="2">
    <source>
        <dbReference type="EMBL" id="RKJ89717.1"/>
    </source>
</evidence>
<sequence>MLQKMLAITALAISTACAGARDPYVLDTITVINNTYPTYIADDAVSRGRMARHTSTGYYGNFNWYAKLRNYVLTTSGIPAGATIVAKPGEGVGAANGWLYGDVLTSLVVHGHGTPMAGVQMYPNEAPKSHDGGQGYIGNAVNTESNYQLRIMAARKIEVVGDFDSPTSFNVRATLRGEVGSHMSYVPWGGGITWGKEELTLELLYNRNRETVSLFAEPNNVACGNIVGSESRDCNNGFRLTRGAGQAPKPGRLSFSVAPNAMTGNPTVAKMGGAGTVQILVDGVPVPLDGTTWVGDATRMPTFLPRITGTGAEMGEKSLNIIAKYILD</sequence>
<dbReference type="AlphaFoldDB" id="A0A3A9J3W1"/>
<reference evidence="2 3" key="1">
    <citation type="submission" date="2018-09" db="EMBL/GenBank/DDBJ databases">
        <title>Genome sequencing of Aeromonas veronii MS-17-88.</title>
        <authorList>
            <person name="Tekedar H.C."/>
            <person name="Arick M.A."/>
            <person name="Hsu C.-Y."/>
            <person name="Thrash A."/>
            <person name="Karsi A."/>
            <person name="Lawrence M.L."/>
            <person name="Abdelhamed H."/>
        </authorList>
    </citation>
    <scope>NUCLEOTIDE SEQUENCE [LARGE SCALE GENOMIC DNA]</scope>
    <source>
        <strain evidence="2 3">MS 17-88</strain>
    </source>
</reference>
<evidence type="ECO:0008006" key="4">
    <source>
        <dbReference type="Google" id="ProtNLM"/>
    </source>
</evidence>
<gene>
    <name evidence="2" type="ORF">D6R50_10790</name>
</gene>
<dbReference type="PROSITE" id="PS51257">
    <property type="entry name" value="PROKAR_LIPOPROTEIN"/>
    <property type="match status" value="1"/>
</dbReference>
<protein>
    <recommendedName>
        <fullName evidence="4">Fimbrial protein</fullName>
    </recommendedName>
</protein>
<dbReference type="Proteomes" id="UP000281725">
    <property type="component" value="Unassembled WGS sequence"/>
</dbReference>